<dbReference type="RefSeq" id="WP_130232784.1">
    <property type="nucleotide sequence ID" value="NZ_BMEF01000004.1"/>
</dbReference>
<accession>A0A5C2H6K8</accession>
<dbReference type="EMBL" id="CP035928">
    <property type="protein sequence ID" value="QEP33828.1"/>
    <property type="molecule type" value="Genomic_DNA"/>
</dbReference>
<keyword evidence="2" id="KW-1185">Reference proteome</keyword>
<dbReference type="OrthoDB" id="1200103at2"/>
<reference evidence="1" key="1">
    <citation type="submission" date="2019-09" db="EMBL/GenBank/DDBJ databases">
        <title>Complete genome sequencing of four Arcobacter species reveals a diverse suite of mobile elements.</title>
        <authorList>
            <person name="Miller W.G."/>
            <person name="Yee E."/>
            <person name="Bono J.L."/>
        </authorList>
    </citation>
    <scope>NUCLEOTIDE SEQUENCE [LARGE SCALE GENOMIC DNA]</scope>
    <source>
        <strain evidence="1">LMG 26638</strain>
    </source>
</reference>
<dbReference type="Proteomes" id="UP000322726">
    <property type="component" value="Chromosome"/>
</dbReference>
<dbReference type="AlphaFoldDB" id="A0A5C2H6K8"/>
<dbReference type="KEGG" id="apai:APAC_0682"/>
<proteinExistence type="predicted"/>
<protein>
    <submittedName>
        <fullName evidence="1">Uncharacterized protein</fullName>
    </submittedName>
</protein>
<reference evidence="1" key="2">
    <citation type="submission" date="2019-09" db="EMBL/GenBank/DDBJ databases">
        <title>Taxonomic note: a critical rebuttal of the proposed division of the genus Arcobacter into six genera, emended descriptions of Arcobacter anaerophilus and the genus Arcobacter, and an assessment of genus-level boundaries for Epsilonproteobacteria using in silico genomic comparator tools.</title>
        <authorList>
            <person name="On S.L.W."/>
            <person name="Miller W.G."/>
            <person name="Biggs P."/>
            <person name="Cornelius A."/>
            <person name="Vandamme P."/>
        </authorList>
    </citation>
    <scope>NUCLEOTIDE SEQUENCE [LARGE SCALE GENOMIC DNA]</scope>
    <source>
        <strain evidence="1">LMG 26638</strain>
    </source>
</reference>
<gene>
    <name evidence="1" type="ORF">APAC_0682</name>
</gene>
<evidence type="ECO:0000313" key="1">
    <source>
        <dbReference type="EMBL" id="QEP33828.1"/>
    </source>
</evidence>
<evidence type="ECO:0000313" key="2">
    <source>
        <dbReference type="Proteomes" id="UP000322726"/>
    </source>
</evidence>
<organism evidence="1 2">
    <name type="scientific">Malaciobacter pacificus</name>
    <dbReference type="NCBI Taxonomy" id="1080223"/>
    <lineage>
        <taxon>Bacteria</taxon>
        <taxon>Pseudomonadati</taxon>
        <taxon>Campylobacterota</taxon>
        <taxon>Epsilonproteobacteria</taxon>
        <taxon>Campylobacterales</taxon>
        <taxon>Arcobacteraceae</taxon>
        <taxon>Malaciobacter</taxon>
    </lineage>
</organism>
<name>A0A5C2H6K8_9BACT</name>
<sequence>MNKALTLRIARAFLSLSIAGIIIGFFFPYDLYLAVFLFLLLVFRIYQESDKNLFSTNGKILIAGTVLSGLLGSFAEIWGISNNYWEYHNLDNNRHFPYWLPFAWALTFSFFYKLERDILKITNTISLKSKLIFVVLVSAIFPTWGEIITINLGVWTYYWDYQFFGVPLLAIFLLVVFHTFIFILFTLICKKYKISNPVFNFVLTK</sequence>